<feature type="compositionally biased region" description="Gly residues" evidence="1">
    <location>
        <begin position="80"/>
        <end position="91"/>
    </location>
</feature>
<keyword evidence="2" id="KW-0732">Signal</keyword>
<reference evidence="4" key="1">
    <citation type="submission" date="2023-07" db="EMBL/GenBank/DDBJ databases">
        <title>Ancylobacter moscoviensis sp. nov., facultatively methylotrophic bacteria from activated sludge and the reclassification of Starkeya novella (Starkey 1934) Kelly et al. 2000 as Ancylobacter novellus comb. nov., Starkeya koreensis Im et al. 2006 as Ancylobacter koreensis comb.nov., Angulomicrobium tetraedrale Vasil'eva et al. 1986 as Ancylobacter tetraedralis comb. nov., Angulomicrobium amanitiforme Fritz et al. 2004 as Ancylobacter amanitiformis comb. nov. and Methylorhabdus multivorans Doronina et al. 1996 as Ancylobacter multivorans comb. nov. and emended description of the genus Ancylobacter.</title>
        <authorList>
            <person name="Doronina N."/>
            <person name="Chemodurova A."/>
            <person name="Grouzdev D."/>
            <person name="Koziaeva V."/>
            <person name="Shi W."/>
            <person name="Wu L."/>
            <person name="Kaparullina E."/>
        </authorList>
    </citation>
    <scope>NUCLEOTIDE SEQUENCE [LARGE SCALE GENOMIC DNA]</scope>
    <source>
        <strain evidence="4">Jip08</strain>
    </source>
</reference>
<feature type="chain" id="PRO_5046034221" evidence="2">
    <location>
        <begin position="29"/>
        <end position="248"/>
    </location>
</feature>
<organism evidence="3 4">
    <name type="scientific">Ancylobacter koreensis</name>
    <dbReference type="NCBI Taxonomy" id="266121"/>
    <lineage>
        <taxon>Bacteria</taxon>
        <taxon>Pseudomonadati</taxon>
        <taxon>Pseudomonadota</taxon>
        <taxon>Alphaproteobacteria</taxon>
        <taxon>Hyphomicrobiales</taxon>
        <taxon>Xanthobacteraceae</taxon>
        <taxon>Ancylobacter</taxon>
    </lineage>
</organism>
<evidence type="ECO:0000313" key="3">
    <source>
        <dbReference type="EMBL" id="MCK0207575.1"/>
    </source>
</evidence>
<proteinExistence type="predicted"/>
<feature type="signal peptide" evidence="2">
    <location>
        <begin position="1"/>
        <end position="28"/>
    </location>
</feature>
<accession>A0ABT0DJX5</accession>
<dbReference type="Proteomes" id="UP001202867">
    <property type="component" value="Unassembled WGS sequence"/>
</dbReference>
<feature type="region of interest" description="Disordered" evidence="1">
    <location>
        <begin position="194"/>
        <end position="248"/>
    </location>
</feature>
<evidence type="ECO:0000256" key="2">
    <source>
        <dbReference type="SAM" id="SignalP"/>
    </source>
</evidence>
<dbReference type="EMBL" id="JALKCG010000001">
    <property type="protein sequence ID" value="MCK0207575.1"/>
    <property type="molecule type" value="Genomic_DNA"/>
</dbReference>
<evidence type="ECO:0000256" key="1">
    <source>
        <dbReference type="SAM" id="MobiDB-lite"/>
    </source>
</evidence>
<dbReference type="RefSeq" id="WP_247199508.1">
    <property type="nucleotide sequence ID" value="NZ_JALKCG010000001.1"/>
</dbReference>
<gene>
    <name evidence="3" type="ORF">MWN33_05960</name>
</gene>
<evidence type="ECO:0000313" key="4">
    <source>
        <dbReference type="Proteomes" id="UP001202867"/>
    </source>
</evidence>
<keyword evidence="4" id="KW-1185">Reference proteome</keyword>
<sequence>MRSLPTARAALFAGITLAATLAALPAGAQWIGAAGGSGDTSPSASAPAAVTIEPMPQSGAMQPGAMQPGATQPASPGFSPGLGMGGMGGAPGAAPMGAPPQANPNMAECQSQVEKLRTTLEGSGEGLQKAVKNKRPPSELCPMFRNFASAQQNFYKFLSSNKTKCGVPDDVLKKIKTNADSVASTRNKVCEVAKAQESGMAPGGGNAGPSGPPPQGSVSAGLGLPSGLPTLGAPPGGVFDTLGGDALR</sequence>
<name>A0ABT0DJX5_9HYPH</name>
<feature type="region of interest" description="Disordered" evidence="1">
    <location>
        <begin position="55"/>
        <end position="105"/>
    </location>
</feature>
<comment type="caution">
    <text evidence="3">The sequence shown here is derived from an EMBL/GenBank/DDBJ whole genome shotgun (WGS) entry which is preliminary data.</text>
</comment>
<feature type="compositionally biased region" description="Low complexity" evidence="1">
    <location>
        <begin position="216"/>
        <end position="238"/>
    </location>
</feature>
<protein>
    <submittedName>
        <fullName evidence="3">Uncharacterized protein</fullName>
    </submittedName>
</protein>